<comment type="caution">
    <text evidence="2">The sequence shown here is derived from an EMBL/GenBank/DDBJ whole genome shotgun (WGS) entry which is preliminary data.</text>
</comment>
<organism evidence="2 3">
    <name type="scientific">Vanilla planifolia</name>
    <name type="common">Vanilla</name>
    <dbReference type="NCBI Taxonomy" id="51239"/>
    <lineage>
        <taxon>Eukaryota</taxon>
        <taxon>Viridiplantae</taxon>
        <taxon>Streptophyta</taxon>
        <taxon>Embryophyta</taxon>
        <taxon>Tracheophyta</taxon>
        <taxon>Spermatophyta</taxon>
        <taxon>Magnoliopsida</taxon>
        <taxon>Liliopsida</taxon>
        <taxon>Asparagales</taxon>
        <taxon>Orchidaceae</taxon>
        <taxon>Vanilloideae</taxon>
        <taxon>Vanilleae</taxon>
        <taxon>Vanilla</taxon>
    </lineage>
</organism>
<feature type="compositionally biased region" description="Polar residues" evidence="1">
    <location>
        <begin position="1"/>
        <end position="12"/>
    </location>
</feature>
<gene>
    <name evidence="2" type="ORF">HPP92_013533</name>
</gene>
<name>A0A835QYR8_VANPL</name>
<dbReference type="Proteomes" id="UP000639772">
    <property type="component" value="Chromosome 6"/>
</dbReference>
<reference evidence="2 3" key="1">
    <citation type="journal article" date="2020" name="Nat. Food">
        <title>A phased Vanilla planifolia genome enables genetic improvement of flavour and production.</title>
        <authorList>
            <person name="Hasing T."/>
            <person name="Tang H."/>
            <person name="Brym M."/>
            <person name="Khazi F."/>
            <person name="Huang T."/>
            <person name="Chambers A.H."/>
        </authorList>
    </citation>
    <scope>NUCLEOTIDE SEQUENCE [LARGE SCALE GENOMIC DNA]</scope>
    <source>
        <tissue evidence="2">Leaf</tissue>
    </source>
</reference>
<dbReference type="EMBL" id="JADCNM010000006">
    <property type="protein sequence ID" value="KAG0478814.1"/>
    <property type="molecule type" value="Genomic_DNA"/>
</dbReference>
<sequence>MATAASPSSETVGTAKAEASGGEGGAGSELQPGVVLKKARKERVCTAKERISKMPSLCCGQAELHLSRCH</sequence>
<proteinExistence type="predicted"/>
<feature type="region of interest" description="Disordered" evidence="1">
    <location>
        <begin position="1"/>
        <end position="33"/>
    </location>
</feature>
<protein>
    <submittedName>
        <fullName evidence="2">Uncharacterized protein</fullName>
    </submittedName>
</protein>
<dbReference type="AlphaFoldDB" id="A0A835QYR8"/>
<evidence type="ECO:0000313" key="2">
    <source>
        <dbReference type="EMBL" id="KAG0478814.1"/>
    </source>
</evidence>
<evidence type="ECO:0000256" key="1">
    <source>
        <dbReference type="SAM" id="MobiDB-lite"/>
    </source>
</evidence>
<accession>A0A835QYR8</accession>
<evidence type="ECO:0000313" key="3">
    <source>
        <dbReference type="Proteomes" id="UP000639772"/>
    </source>
</evidence>